<dbReference type="GO" id="GO:0005789">
    <property type="term" value="C:endoplasmic reticulum membrane"/>
    <property type="evidence" value="ECO:0007669"/>
    <property type="project" value="UniProtKB-SubCell"/>
</dbReference>
<comment type="catalytic activity">
    <reaction evidence="6">
        <text>a di-trans,poly-cis-dolichyl diphosphate + H2O = a di-trans,poly-cis-dolichyl phosphate + phosphate + H(+)</text>
        <dbReference type="Rhea" id="RHEA:14385"/>
        <dbReference type="Rhea" id="RHEA-COMP:19498"/>
        <dbReference type="Rhea" id="RHEA-COMP:19506"/>
        <dbReference type="ChEBI" id="CHEBI:15377"/>
        <dbReference type="ChEBI" id="CHEBI:15378"/>
        <dbReference type="ChEBI" id="CHEBI:43474"/>
        <dbReference type="ChEBI" id="CHEBI:57497"/>
        <dbReference type="ChEBI" id="CHEBI:57683"/>
        <dbReference type="EC" id="3.6.1.43"/>
    </reaction>
</comment>
<accession>A0A1X2HII5</accession>
<organism evidence="8 9">
    <name type="scientific">Syncephalastrum racemosum</name>
    <name type="common">Filamentous fungus</name>
    <dbReference type="NCBI Taxonomy" id="13706"/>
    <lineage>
        <taxon>Eukaryota</taxon>
        <taxon>Fungi</taxon>
        <taxon>Fungi incertae sedis</taxon>
        <taxon>Mucoromycota</taxon>
        <taxon>Mucoromycotina</taxon>
        <taxon>Mucoromycetes</taxon>
        <taxon>Mucorales</taxon>
        <taxon>Syncephalastraceae</taxon>
        <taxon>Syncephalastrum</taxon>
    </lineage>
</organism>
<dbReference type="CDD" id="cd03382">
    <property type="entry name" value="PAP2_dolichyldiphosphatase"/>
    <property type="match status" value="1"/>
</dbReference>
<dbReference type="InParanoid" id="A0A1X2HII5"/>
<keyword evidence="9" id="KW-1185">Reference proteome</keyword>
<feature type="transmembrane region" description="Helical" evidence="6">
    <location>
        <begin position="23"/>
        <end position="46"/>
    </location>
</feature>
<dbReference type="AlphaFoldDB" id="A0A1X2HII5"/>
<comment type="similarity">
    <text evidence="6">Belongs to the dolichyldiphosphatase family.</text>
</comment>
<dbReference type="SUPFAM" id="SSF48317">
    <property type="entry name" value="Acid phosphatase/Vanadium-dependent haloperoxidase"/>
    <property type="match status" value="1"/>
</dbReference>
<evidence type="ECO:0000256" key="4">
    <source>
        <dbReference type="ARBA" id="ARBA00022989"/>
    </source>
</evidence>
<keyword evidence="5 6" id="KW-0472">Membrane</keyword>
<dbReference type="Proteomes" id="UP000242180">
    <property type="component" value="Unassembled WGS sequence"/>
</dbReference>
<gene>
    <name evidence="8" type="ORF">BCR43DRAFT_211493</name>
</gene>
<keyword evidence="8" id="KW-0560">Oxidoreductase</keyword>
<evidence type="ECO:0000313" key="9">
    <source>
        <dbReference type="Proteomes" id="UP000242180"/>
    </source>
</evidence>
<dbReference type="Gene3D" id="1.20.144.10">
    <property type="entry name" value="Phosphatidic acid phosphatase type 2/haloperoxidase"/>
    <property type="match status" value="1"/>
</dbReference>
<dbReference type="InterPro" id="IPR039667">
    <property type="entry name" value="Dolichyldiphosphatase_PAP2"/>
</dbReference>
<keyword evidence="8" id="KW-0575">Peroxidase</keyword>
<evidence type="ECO:0000256" key="3">
    <source>
        <dbReference type="ARBA" id="ARBA00022801"/>
    </source>
</evidence>
<comment type="function">
    <text evidence="6">Required for efficient N-glycosylation. Necessary for maintaining optimal levels of dolichol-linked oligosaccharides. Hydrolyzes dolichyl pyrophosphate at a very high rate and dolichyl monophosphate at a much lower rate. Does not act on phosphatidate.</text>
</comment>
<evidence type="ECO:0000256" key="2">
    <source>
        <dbReference type="ARBA" id="ARBA00022692"/>
    </source>
</evidence>
<evidence type="ECO:0000256" key="6">
    <source>
        <dbReference type="RuleBase" id="RU367078"/>
    </source>
</evidence>
<proteinExistence type="inferred from homology"/>
<dbReference type="GO" id="GO:0004601">
    <property type="term" value="F:peroxidase activity"/>
    <property type="evidence" value="ECO:0007669"/>
    <property type="project" value="UniProtKB-KW"/>
</dbReference>
<dbReference type="InterPro" id="IPR000326">
    <property type="entry name" value="PAP2/HPO"/>
</dbReference>
<dbReference type="SMART" id="SM00014">
    <property type="entry name" value="acidPPc"/>
    <property type="match status" value="1"/>
</dbReference>
<keyword evidence="6" id="KW-0256">Endoplasmic reticulum</keyword>
<dbReference type="GO" id="GO:0047874">
    <property type="term" value="F:dolichyldiphosphatase activity"/>
    <property type="evidence" value="ECO:0007669"/>
    <property type="project" value="UniProtKB-UniRule"/>
</dbReference>
<dbReference type="STRING" id="13706.A0A1X2HII5"/>
<reference evidence="8 9" key="1">
    <citation type="submission" date="2016-07" db="EMBL/GenBank/DDBJ databases">
        <title>Pervasive Adenine N6-methylation of Active Genes in Fungi.</title>
        <authorList>
            <consortium name="DOE Joint Genome Institute"/>
            <person name="Mondo S.J."/>
            <person name="Dannebaum R.O."/>
            <person name="Kuo R.C."/>
            <person name="Labutti K."/>
            <person name="Haridas S."/>
            <person name="Kuo A."/>
            <person name="Salamov A."/>
            <person name="Ahrendt S.R."/>
            <person name="Lipzen A."/>
            <person name="Sullivan W."/>
            <person name="Andreopoulos W.B."/>
            <person name="Clum A."/>
            <person name="Lindquist E."/>
            <person name="Daum C."/>
            <person name="Ramamoorthy G.K."/>
            <person name="Gryganskyi A."/>
            <person name="Culley D."/>
            <person name="Magnuson J.K."/>
            <person name="James T.Y."/>
            <person name="O'Malley M.A."/>
            <person name="Stajich J.E."/>
            <person name="Spatafora J.W."/>
            <person name="Visel A."/>
            <person name="Grigoriev I.V."/>
        </authorList>
    </citation>
    <scope>NUCLEOTIDE SEQUENCE [LARGE SCALE GENOMIC DNA]</scope>
    <source>
        <strain evidence="8 9">NRRL 2496</strain>
    </source>
</reference>
<sequence>MMEGVTLTSLSLTHVQFNSDDKIAYALAYITLSPLAILVFYASVIVSRREIAGILMLLGQLLNEAFNAILKESLQLRRPHEHLGDGYGMPSSHAQFMGFFAAYAMIVLSGLVMYSRIYLGYHTAAQVAVGLAIGIMFGVAWFLFTDNLRHTPRLKALLQHPIAKKIYLKDMHEIQNVALWEYQQWERTQRKSD</sequence>
<protein>
    <recommendedName>
        <fullName evidence="6">Dolichyldiphosphatase</fullName>
        <ecNumber evidence="6">3.6.1.43</ecNumber>
    </recommendedName>
</protein>
<dbReference type="EMBL" id="MCGN01000003">
    <property type="protein sequence ID" value="ORY98915.1"/>
    <property type="molecule type" value="Genomic_DNA"/>
</dbReference>
<dbReference type="OrthoDB" id="302705at2759"/>
<dbReference type="PANTHER" id="PTHR11247:SF1">
    <property type="entry name" value="DOLICHYLDIPHOSPHATASE 1"/>
    <property type="match status" value="1"/>
</dbReference>
<name>A0A1X2HII5_SYNRA</name>
<keyword evidence="4 6" id="KW-1133">Transmembrane helix</keyword>
<dbReference type="InterPro" id="IPR036938">
    <property type="entry name" value="PAP2/HPO_sf"/>
</dbReference>
<dbReference type="UniPathway" id="UPA00378"/>
<comment type="subcellular location">
    <subcellularLocation>
        <location evidence="6">Endoplasmic reticulum membrane</location>
        <topology evidence="6">Multi-pass membrane protein</topology>
    </subcellularLocation>
    <subcellularLocation>
        <location evidence="1">Membrane</location>
        <topology evidence="1">Multi-pass membrane protein</topology>
    </subcellularLocation>
</comment>
<feature type="transmembrane region" description="Helical" evidence="6">
    <location>
        <begin position="96"/>
        <end position="117"/>
    </location>
</feature>
<dbReference type="EC" id="3.6.1.43" evidence="6"/>
<dbReference type="GO" id="GO:0006487">
    <property type="term" value="P:protein N-linked glycosylation"/>
    <property type="evidence" value="ECO:0007669"/>
    <property type="project" value="UniProtKB-UniRule"/>
</dbReference>
<comment type="caution">
    <text evidence="8">The sequence shown here is derived from an EMBL/GenBank/DDBJ whole genome shotgun (WGS) entry which is preliminary data.</text>
</comment>
<dbReference type="GO" id="GO:0008610">
    <property type="term" value="P:lipid biosynthetic process"/>
    <property type="evidence" value="ECO:0007669"/>
    <property type="project" value="EnsemblFungi"/>
</dbReference>
<evidence type="ECO:0000259" key="7">
    <source>
        <dbReference type="SMART" id="SM00014"/>
    </source>
</evidence>
<dbReference type="OMA" id="LTVYQHE"/>
<keyword evidence="3 6" id="KW-0378">Hydrolase</keyword>
<dbReference type="PANTHER" id="PTHR11247">
    <property type="entry name" value="PALMITOYL-PROTEIN THIOESTERASE/DOLICHYLDIPHOSPHATASE 1"/>
    <property type="match status" value="1"/>
</dbReference>
<evidence type="ECO:0000256" key="5">
    <source>
        <dbReference type="ARBA" id="ARBA00023136"/>
    </source>
</evidence>
<feature type="domain" description="Phosphatidic acid phosphatase type 2/haloperoxidase" evidence="7">
    <location>
        <begin position="53"/>
        <end position="142"/>
    </location>
</feature>
<comment type="pathway">
    <text evidence="6">Protein modification; protein glycosylation.</text>
</comment>
<keyword evidence="2 6" id="KW-0812">Transmembrane</keyword>
<evidence type="ECO:0000256" key="1">
    <source>
        <dbReference type="ARBA" id="ARBA00004141"/>
    </source>
</evidence>
<feature type="transmembrane region" description="Helical" evidence="6">
    <location>
        <begin position="123"/>
        <end position="144"/>
    </location>
</feature>
<evidence type="ECO:0000313" key="8">
    <source>
        <dbReference type="EMBL" id="ORY98915.1"/>
    </source>
</evidence>